<dbReference type="EMBL" id="BGPR01034381">
    <property type="protein sequence ID" value="GBO08726.1"/>
    <property type="molecule type" value="Genomic_DNA"/>
</dbReference>
<comment type="caution">
    <text evidence="2">The sequence shown here is derived from an EMBL/GenBank/DDBJ whole genome shotgun (WGS) entry which is preliminary data.</text>
</comment>
<keyword evidence="3" id="KW-1185">Reference proteome</keyword>
<feature type="non-terminal residue" evidence="2">
    <location>
        <position position="1"/>
    </location>
</feature>
<organism evidence="2 3">
    <name type="scientific">Araneus ventricosus</name>
    <name type="common">Orbweaver spider</name>
    <name type="synonym">Epeira ventricosa</name>
    <dbReference type="NCBI Taxonomy" id="182803"/>
    <lineage>
        <taxon>Eukaryota</taxon>
        <taxon>Metazoa</taxon>
        <taxon>Ecdysozoa</taxon>
        <taxon>Arthropoda</taxon>
        <taxon>Chelicerata</taxon>
        <taxon>Arachnida</taxon>
        <taxon>Araneae</taxon>
        <taxon>Araneomorphae</taxon>
        <taxon>Entelegynae</taxon>
        <taxon>Araneoidea</taxon>
        <taxon>Araneidae</taxon>
        <taxon>Araneus</taxon>
    </lineage>
</organism>
<evidence type="ECO:0000313" key="3">
    <source>
        <dbReference type="Proteomes" id="UP000499080"/>
    </source>
</evidence>
<evidence type="ECO:0000256" key="1">
    <source>
        <dbReference type="SAM" id="MobiDB-lite"/>
    </source>
</evidence>
<dbReference type="Proteomes" id="UP000499080">
    <property type="component" value="Unassembled WGS sequence"/>
</dbReference>
<dbReference type="OrthoDB" id="439192at2759"/>
<name>A0A4Y2UAR4_ARAVE</name>
<protein>
    <submittedName>
        <fullName evidence="2">Uncharacterized protein</fullName>
    </submittedName>
</protein>
<evidence type="ECO:0000313" key="2">
    <source>
        <dbReference type="EMBL" id="GBO08726.1"/>
    </source>
</evidence>
<dbReference type="AlphaFoldDB" id="A0A4Y2UAR4"/>
<reference evidence="2 3" key="1">
    <citation type="journal article" date="2019" name="Sci. Rep.">
        <title>Orb-weaving spider Araneus ventricosus genome elucidates the spidroin gene catalogue.</title>
        <authorList>
            <person name="Kono N."/>
            <person name="Nakamura H."/>
            <person name="Ohtoshi R."/>
            <person name="Moran D.A.P."/>
            <person name="Shinohara A."/>
            <person name="Yoshida Y."/>
            <person name="Fujiwara M."/>
            <person name="Mori M."/>
            <person name="Tomita M."/>
            <person name="Arakawa K."/>
        </authorList>
    </citation>
    <scope>NUCLEOTIDE SEQUENCE [LARGE SCALE GENOMIC DNA]</scope>
</reference>
<proteinExistence type="predicted"/>
<feature type="region of interest" description="Disordered" evidence="1">
    <location>
        <begin position="22"/>
        <end position="64"/>
    </location>
</feature>
<sequence>TRRQALQFAENNAKILWDKIKSTFTGQTRRPSKIDAGNEKKGSKSSNKQQRIGRSSQDIKRVRSQTKVNHLEISAEPAANENNCSIPFETPDDTKSKYRGSEIETLVAIRSCQTFGKAQSQIDVN</sequence>
<feature type="compositionally biased region" description="Basic and acidic residues" evidence="1">
    <location>
        <begin position="32"/>
        <end position="42"/>
    </location>
</feature>
<gene>
    <name evidence="2" type="ORF">AVEN_138861_1</name>
</gene>
<accession>A0A4Y2UAR4</accession>